<dbReference type="PANTHER" id="PTHR41517">
    <property type="entry name" value="1,2-DIOXYGENASE PROTEIN-RELATED"/>
    <property type="match status" value="1"/>
</dbReference>
<dbReference type="Gene3D" id="2.60.120.10">
    <property type="entry name" value="Jelly Rolls"/>
    <property type="match status" value="1"/>
</dbReference>
<dbReference type="InterPro" id="IPR013096">
    <property type="entry name" value="Cupin_2"/>
</dbReference>
<gene>
    <name evidence="4" type="ORF">FHX44_115374</name>
</gene>
<reference evidence="4 5" key="1">
    <citation type="submission" date="2019-06" db="EMBL/GenBank/DDBJ databases">
        <title>Sequencing the genomes of 1000 actinobacteria strains.</title>
        <authorList>
            <person name="Klenk H.-P."/>
        </authorList>
    </citation>
    <scope>NUCLEOTIDE SEQUENCE [LARGE SCALE GENOMIC DNA]</scope>
    <source>
        <strain evidence="4 5">DSM 45671</strain>
    </source>
</reference>
<dbReference type="EMBL" id="VIWU01000001">
    <property type="protein sequence ID" value="TWF79441.1"/>
    <property type="molecule type" value="Genomic_DNA"/>
</dbReference>
<evidence type="ECO:0000313" key="5">
    <source>
        <dbReference type="Proteomes" id="UP000321261"/>
    </source>
</evidence>
<dbReference type="CDD" id="cd06992">
    <property type="entry name" value="cupin_GDO-like_C"/>
    <property type="match status" value="1"/>
</dbReference>
<dbReference type="InterPro" id="IPR047183">
    <property type="entry name" value="GDO-like"/>
</dbReference>
<evidence type="ECO:0000313" key="4">
    <source>
        <dbReference type="EMBL" id="TWF79441.1"/>
    </source>
</evidence>
<dbReference type="Proteomes" id="UP000321261">
    <property type="component" value="Unassembled WGS sequence"/>
</dbReference>
<accession>A0A561SX83</accession>
<dbReference type="PANTHER" id="PTHR41517:SF1">
    <property type="entry name" value="CUPIN"/>
    <property type="match status" value="1"/>
</dbReference>
<name>A0A561SX83_9PSEU</name>
<dbReference type="GO" id="GO:0051213">
    <property type="term" value="F:dioxygenase activity"/>
    <property type="evidence" value="ECO:0007669"/>
    <property type="project" value="UniProtKB-KW"/>
</dbReference>
<dbReference type="InterPro" id="IPR014710">
    <property type="entry name" value="RmlC-like_jellyroll"/>
</dbReference>
<dbReference type="Pfam" id="PF07883">
    <property type="entry name" value="Cupin_2"/>
    <property type="match status" value="1"/>
</dbReference>
<organism evidence="4 5">
    <name type="scientific">Pseudonocardia hierapolitana</name>
    <dbReference type="NCBI Taxonomy" id="1128676"/>
    <lineage>
        <taxon>Bacteria</taxon>
        <taxon>Bacillati</taxon>
        <taxon>Actinomycetota</taxon>
        <taxon>Actinomycetes</taxon>
        <taxon>Pseudonocardiales</taxon>
        <taxon>Pseudonocardiaceae</taxon>
        <taxon>Pseudonocardia</taxon>
    </lineage>
</organism>
<comment type="caution">
    <text evidence="4">The sequence shown here is derived from an EMBL/GenBank/DDBJ whole genome shotgun (WGS) entry which is preliminary data.</text>
</comment>
<keyword evidence="5" id="KW-1185">Reference proteome</keyword>
<dbReference type="AlphaFoldDB" id="A0A561SX83"/>
<proteinExistence type="predicted"/>
<dbReference type="SUPFAM" id="SSF51182">
    <property type="entry name" value="RmlC-like cupins"/>
    <property type="match status" value="1"/>
</dbReference>
<dbReference type="InterPro" id="IPR011051">
    <property type="entry name" value="RmlC_Cupin_sf"/>
</dbReference>
<keyword evidence="1 4" id="KW-0223">Dioxygenase</keyword>
<dbReference type="OrthoDB" id="285029at2"/>
<dbReference type="CDD" id="cd02216">
    <property type="entry name" value="cupin_GDO-like_N"/>
    <property type="match status" value="1"/>
</dbReference>
<keyword evidence="2" id="KW-0560">Oxidoreductase</keyword>
<evidence type="ECO:0000256" key="2">
    <source>
        <dbReference type="ARBA" id="ARBA00023002"/>
    </source>
</evidence>
<evidence type="ECO:0000256" key="1">
    <source>
        <dbReference type="ARBA" id="ARBA00022964"/>
    </source>
</evidence>
<dbReference type="RefSeq" id="WP_147258301.1">
    <property type="nucleotide sequence ID" value="NZ_VIWU01000001.1"/>
</dbReference>
<feature type="domain" description="Cupin type-2" evidence="3">
    <location>
        <begin position="98"/>
        <end position="164"/>
    </location>
</feature>
<protein>
    <submittedName>
        <fullName evidence="4">Gentisate 1,2-dioxygenase</fullName>
    </submittedName>
</protein>
<sequence>MTTEAPTTHVETELEELYRDLDAVDLQPLWTITEQLLTPIPRPRSVPWLWSHATMKPLARRAIRLVPVERGGERRVLSLRNPGLGGLPYAVGTLWGALQCLGPRETAPAHRHSPGAIRFVLEGEGVYTTVDGDACDMHPGDLVLTPSMNWHDHVNSGDGEMFWFDGLDLPMVAALDSIFFEPYPGPGENQPEPAEHNASERTYAGGTRHVDGAVTDALSPAHSKLMVYRWADTSAQLDRLAAASDEPVVSVEYADPETGASVMPTLACSAQRVRAGGRSLPVRRTGNAVHVVFAGHGSSVIEGQRFDWGPGDMFAVPSWAAAEHASDEQAELFVLSDAPVLRALGLYREETLPAAQPVTSVFTPRENP</sequence>
<evidence type="ECO:0000259" key="3">
    <source>
        <dbReference type="Pfam" id="PF07883"/>
    </source>
</evidence>